<evidence type="ECO:0000313" key="1">
    <source>
        <dbReference type="EMBL" id="BAR59750.1"/>
    </source>
</evidence>
<dbReference type="EMBL" id="AP014685">
    <property type="protein sequence ID" value="BAR59750.1"/>
    <property type="molecule type" value="Genomic_DNA"/>
</dbReference>
<gene>
    <name evidence="1" type="ORF">NK6_6599</name>
</gene>
<protein>
    <submittedName>
        <fullName evidence="1">Uncharacterized protein</fullName>
    </submittedName>
</protein>
<dbReference type="Proteomes" id="UP000063308">
    <property type="component" value="Chromosome"/>
</dbReference>
<organism evidence="1 2">
    <name type="scientific">Bradyrhizobium diazoefficiens</name>
    <dbReference type="NCBI Taxonomy" id="1355477"/>
    <lineage>
        <taxon>Bacteria</taxon>
        <taxon>Pseudomonadati</taxon>
        <taxon>Pseudomonadota</taxon>
        <taxon>Alphaproteobacteria</taxon>
        <taxon>Hyphomicrobiales</taxon>
        <taxon>Nitrobacteraceae</taxon>
        <taxon>Bradyrhizobium</taxon>
    </lineage>
</organism>
<reference evidence="1 2" key="1">
    <citation type="submission" date="2014-11" db="EMBL/GenBank/DDBJ databases">
        <title>Symbiosis island explosion on the genome of extra-slow-growing strains of soybean bradyrhizobia with massive insertion sequences.</title>
        <authorList>
            <person name="Iida T."/>
            <person name="Minamisawa K."/>
        </authorList>
    </citation>
    <scope>NUCLEOTIDE SEQUENCE [LARGE SCALE GENOMIC DNA]</scope>
    <source>
        <strain evidence="1 2">NK6</strain>
    </source>
</reference>
<name>A0A0E3VVU1_9BRAD</name>
<evidence type="ECO:0000313" key="2">
    <source>
        <dbReference type="Proteomes" id="UP000063308"/>
    </source>
</evidence>
<proteinExistence type="predicted"/>
<accession>A0A0E3VVU1</accession>
<sequence>MAAYLAGEAVSSLRHHEVDAPSLADVLIQRAREVRFTVDRTEAVTLLAATIREQRLEGILEGLRLAGLLSEPSKDRHSGITS</sequence>
<dbReference type="AlphaFoldDB" id="A0A0E3VVU1"/>